<dbReference type="InterPro" id="IPR051426">
    <property type="entry name" value="Peflin/Sorcin_CaBP"/>
</dbReference>
<evidence type="ECO:0000256" key="1">
    <source>
        <dbReference type="ARBA" id="ARBA00004496"/>
    </source>
</evidence>
<dbReference type="PROSITE" id="PS00018">
    <property type="entry name" value="EF_HAND_1"/>
    <property type="match status" value="1"/>
</dbReference>
<sequence length="139" mass="15508">MGDAELRQWFQAVDQDGSNAIDAAELQKALALGNLHFSLAVCAHMIRFFKADTSRKGKLSKQEISGCLQQQGYTLDTPAFEAMFRAYNPERNGVMDLTCFIAMMIFLQSANATFQAFSQGQNRISLDYNQFIYACGNVV</sequence>
<comment type="subcellular location">
    <subcellularLocation>
        <location evidence="1">Cytoplasm</location>
    </subcellularLocation>
</comment>
<keyword evidence="8" id="KW-1185">Reference proteome</keyword>
<dbReference type="AlphaFoldDB" id="A0AAV1I444"/>
<dbReference type="PANTHER" id="PTHR46212:SF3">
    <property type="entry name" value="GH27120P"/>
    <property type="match status" value="1"/>
</dbReference>
<reference evidence="7 8" key="1">
    <citation type="submission" date="2023-10" db="EMBL/GenBank/DDBJ databases">
        <authorList>
            <person name="Maclean D."/>
            <person name="Macfadyen A."/>
        </authorList>
    </citation>
    <scope>NUCLEOTIDE SEQUENCE [LARGE SCALE GENOMIC DNA]</scope>
</reference>
<dbReference type="PANTHER" id="PTHR46212">
    <property type="entry name" value="PEFLIN"/>
    <property type="match status" value="1"/>
</dbReference>
<keyword evidence="2" id="KW-0963">Cytoplasm</keyword>
<dbReference type="InterPro" id="IPR002048">
    <property type="entry name" value="EF_hand_dom"/>
</dbReference>
<keyword evidence="3" id="KW-0479">Metal-binding</keyword>
<evidence type="ECO:0000313" key="7">
    <source>
        <dbReference type="EMBL" id="CAK0780096.1"/>
    </source>
</evidence>
<organism evidence="7 8">
    <name type="scientific">Coccomyxa viridis</name>
    <dbReference type="NCBI Taxonomy" id="1274662"/>
    <lineage>
        <taxon>Eukaryota</taxon>
        <taxon>Viridiplantae</taxon>
        <taxon>Chlorophyta</taxon>
        <taxon>core chlorophytes</taxon>
        <taxon>Trebouxiophyceae</taxon>
        <taxon>Trebouxiophyceae incertae sedis</taxon>
        <taxon>Coccomyxaceae</taxon>
        <taxon>Coccomyxa</taxon>
    </lineage>
</organism>
<evidence type="ECO:0000256" key="2">
    <source>
        <dbReference type="ARBA" id="ARBA00022490"/>
    </source>
</evidence>
<dbReference type="Proteomes" id="UP001314263">
    <property type="component" value="Unassembled WGS sequence"/>
</dbReference>
<dbReference type="Pfam" id="PF13202">
    <property type="entry name" value="EF-hand_5"/>
    <property type="match status" value="1"/>
</dbReference>
<feature type="domain" description="EF-hand" evidence="6">
    <location>
        <begin position="1"/>
        <end position="36"/>
    </location>
</feature>
<protein>
    <recommendedName>
        <fullName evidence="6">EF-hand domain-containing protein</fullName>
    </recommendedName>
</protein>
<keyword evidence="5" id="KW-0106">Calcium</keyword>
<evidence type="ECO:0000256" key="3">
    <source>
        <dbReference type="ARBA" id="ARBA00022723"/>
    </source>
</evidence>
<dbReference type="GO" id="GO:0005509">
    <property type="term" value="F:calcium ion binding"/>
    <property type="evidence" value="ECO:0007669"/>
    <property type="project" value="InterPro"/>
</dbReference>
<keyword evidence="4" id="KW-0677">Repeat</keyword>
<evidence type="ECO:0000256" key="4">
    <source>
        <dbReference type="ARBA" id="ARBA00022737"/>
    </source>
</evidence>
<comment type="caution">
    <text evidence="7">The sequence shown here is derived from an EMBL/GenBank/DDBJ whole genome shotgun (WGS) entry which is preliminary data.</text>
</comment>
<name>A0AAV1I444_9CHLO</name>
<accession>A0AAV1I444</accession>
<dbReference type="EMBL" id="CAUYUE010000006">
    <property type="protein sequence ID" value="CAK0780096.1"/>
    <property type="molecule type" value="Genomic_DNA"/>
</dbReference>
<dbReference type="Gene3D" id="1.10.238.10">
    <property type="entry name" value="EF-hand"/>
    <property type="match status" value="2"/>
</dbReference>
<dbReference type="SUPFAM" id="SSF47473">
    <property type="entry name" value="EF-hand"/>
    <property type="match status" value="1"/>
</dbReference>
<dbReference type="GO" id="GO:0048306">
    <property type="term" value="F:calcium-dependent protein binding"/>
    <property type="evidence" value="ECO:0007669"/>
    <property type="project" value="UniProtKB-ARBA"/>
</dbReference>
<dbReference type="PROSITE" id="PS50222">
    <property type="entry name" value="EF_HAND_2"/>
    <property type="match status" value="1"/>
</dbReference>
<evidence type="ECO:0000259" key="6">
    <source>
        <dbReference type="PROSITE" id="PS50222"/>
    </source>
</evidence>
<dbReference type="GO" id="GO:0005737">
    <property type="term" value="C:cytoplasm"/>
    <property type="evidence" value="ECO:0007669"/>
    <property type="project" value="UniProtKB-SubCell"/>
</dbReference>
<dbReference type="InterPro" id="IPR011992">
    <property type="entry name" value="EF-hand-dom_pair"/>
</dbReference>
<dbReference type="InterPro" id="IPR018247">
    <property type="entry name" value="EF_Hand_1_Ca_BS"/>
</dbReference>
<proteinExistence type="predicted"/>
<gene>
    <name evidence="7" type="ORF">CVIRNUC_004935</name>
</gene>
<evidence type="ECO:0000256" key="5">
    <source>
        <dbReference type="ARBA" id="ARBA00022837"/>
    </source>
</evidence>
<evidence type="ECO:0000313" key="8">
    <source>
        <dbReference type="Proteomes" id="UP001314263"/>
    </source>
</evidence>